<dbReference type="OrthoDB" id="9792269at2"/>
<evidence type="ECO:0000313" key="2">
    <source>
        <dbReference type="EMBL" id="RYU44042.1"/>
    </source>
</evidence>
<comment type="caution">
    <text evidence="2">The sequence shown here is derived from an EMBL/GenBank/DDBJ whole genome shotgun (WGS) entry which is preliminary data.</text>
</comment>
<dbReference type="SUPFAM" id="SSF53756">
    <property type="entry name" value="UDP-Glycosyltransferase/glycogen phosphorylase"/>
    <property type="match status" value="1"/>
</dbReference>
<dbReference type="EMBL" id="SEZJ01000020">
    <property type="protein sequence ID" value="RYU44042.1"/>
    <property type="molecule type" value="Genomic_DNA"/>
</dbReference>
<gene>
    <name evidence="2" type="ORF">ERW49_17135</name>
</gene>
<reference evidence="2 3" key="1">
    <citation type="submission" date="2019-02" db="EMBL/GenBank/DDBJ databases">
        <title>Genome sequences of Aliivibrio finisterrensis strains from farmed Atlantic salmon.</title>
        <authorList>
            <person name="Bowman J.P."/>
        </authorList>
    </citation>
    <scope>NUCLEOTIDE SEQUENCE [LARGE SCALE GENOMIC DNA]</scope>
    <source>
        <strain evidence="2 3">A32</strain>
    </source>
</reference>
<dbReference type="InterPro" id="IPR001296">
    <property type="entry name" value="Glyco_trans_1"/>
</dbReference>
<feature type="domain" description="Glycosyl transferase family 1" evidence="1">
    <location>
        <begin position="177"/>
        <end position="306"/>
    </location>
</feature>
<dbReference type="Pfam" id="PF00534">
    <property type="entry name" value="Glycos_transf_1"/>
    <property type="match status" value="1"/>
</dbReference>
<accession>A0A4Q5KG83</accession>
<dbReference type="GeneID" id="56276800"/>
<protein>
    <submittedName>
        <fullName evidence="2">Glycosyltransferase</fullName>
    </submittedName>
</protein>
<dbReference type="GO" id="GO:0016757">
    <property type="term" value="F:glycosyltransferase activity"/>
    <property type="evidence" value="ECO:0007669"/>
    <property type="project" value="InterPro"/>
</dbReference>
<evidence type="ECO:0000313" key="3">
    <source>
        <dbReference type="Proteomes" id="UP000293465"/>
    </source>
</evidence>
<dbReference type="GO" id="GO:1901135">
    <property type="term" value="P:carbohydrate derivative metabolic process"/>
    <property type="evidence" value="ECO:0007669"/>
    <property type="project" value="UniProtKB-ARBA"/>
</dbReference>
<dbReference type="PANTHER" id="PTHR12526">
    <property type="entry name" value="GLYCOSYLTRANSFERASE"/>
    <property type="match status" value="1"/>
</dbReference>
<name>A0A4Q5KG83_9GAMM</name>
<evidence type="ECO:0000259" key="1">
    <source>
        <dbReference type="Pfam" id="PF00534"/>
    </source>
</evidence>
<keyword evidence="2" id="KW-0808">Transferase</keyword>
<dbReference type="RefSeq" id="WP_130088177.1">
    <property type="nucleotide sequence ID" value="NZ_SEZJ01000020.1"/>
</dbReference>
<sequence length="358" mass="41159">MIAHIIPSLEFGGAERMLLKLCLCDKKNNIVFYFKTGPILSDLNKQGVKSFKINSFIDLCRVLFRLNLRSNLVVNCWLYKSCIFGGFIKILNSSIPVYFNHRNSLDCKNKYGMKRRFVLYLVYKLSKYVDGVIYNSESGYKTYQIKYNQCTNQIVLPNGFDDQIFMPGNRSKLGDFRHNLGINDYELVFVCSGRNHSVKRYDIIIEAFSKFNEKINNKAKLLICGTDTKNLKTIIPDFCRDSIILVGEVTNMIKYYQISDYLLLYSDTEGFPNVVGEAMLCGLPAIVSDVGDCRKLVEDTGWVGNSGDVLNLVSILYSAYNVSSIEYRNRSDRAVEIITKKYSINNIYEKYLRFFYAS</sequence>
<dbReference type="AlphaFoldDB" id="A0A4Q5KG83"/>
<organism evidence="2 3">
    <name type="scientific">Aliivibrio finisterrensis</name>
    <dbReference type="NCBI Taxonomy" id="511998"/>
    <lineage>
        <taxon>Bacteria</taxon>
        <taxon>Pseudomonadati</taxon>
        <taxon>Pseudomonadota</taxon>
        <taxon>Gammaproteobacteria</taxon>
        <taxon>Vibrionales</taxon>
        <taxon>Vibrionaceae</taxon>
        <taxon>Aliivibrio</taxon>
    </lineage>
</organism>
<dbReference type="Gene3D" id="3.40.50.2000">
    <property type="entry name" value="Glycogen Phosphorylase B"/>
    <property type="match status" value="2"/>
</dbReference>
<proteinExistence type="predicted"/>
<dbReference type="Proteomes" id="UP000293465">
    <property type="component" value="Unassembled WGS sequence"/>
</dbReference>